<protein>
    <submittedName>
        <fullName evidence="12">FAD binding domain-containing protein</fullName>
    </submittedName>
</protein>
<dbReference type="GO" id="GO:0004497">
    <property type="term" value="F:monooxygenase activity"/>
    <property type="evidence" value="ECO:0007669"/>
    <property type="project" value="UniProtKB-KW"/>
</dbReference>
<keyword evidence="9" id="KW-0503">Monooxygenase</keyword>
<keyword evidence="5" id="KW-0812">Transmembrane</keyword>
<keyword evidence="4" id="KW-0285">Flavoprotein</keyword>
<evidence type="ECO:0000256" key="6">
    <source>
        <dbReference type="ARBA" id="ARBA00022827"/>
    </source>
</evidence>
<evidence type="ECO:0000256" key="9">
    <source>
        <dbReference type="ARBA" id="ARBA00023033"/>
    </source>
</evidence>
<dbReference type="GO" id="GO:0016020">
    <property type="term" value="C:membrane"/>
    <property type="evidence" value="ECO:0007669"/>
    <property type="project" value="UniProtKB-SubCell"/>
</dbReference>
<dbReference type="Pfam" id="PF01494">
    <property type="entry name" value="FAD_binding_3"/>
    <property type="match status" value="1"/>
</dbReference>
<dbReference type="EMBL" id="JAAOAM010000187">
    <property type="protein sequence ID" value="KAF5540997.1"/>
    <property type="molecule type" value="Genomic_DNA"/>
</dbReference>
<dbReference type="PRINTS" id="PR00420">
    <property type="entry name" value="RNGMNOXGNASE"/>
</dbReference>
<sequence length="240" mass="27366">MWDKANAVRPGMITVNGTRAMVTQYNAIVMASSPVLGIGAHDMEITSNDKYFFLLLCQPDWISIIVHSKLPEDQQCTWPTRRRYTEADMEALELWKRRLKAQMILLEEGVLEHWTSGRIVLAGDSVHKVTPNSALGGNAAMEDAVVITNTLQSWGVLTRQQAYDRWKAYITQRWLTPIIGLDSLAKKFAGLCITAPKLNFVEFDERRGILGWQDTMEVEKKRAMKGKVVEKGKYYRLIFD</sequence>
<evidence type="ECO:0000256" key="2">
    <source>
        <dbReference type="ARBA" id="ARBA00004370"/>
    </source>
</evidence>
<dbReference type="GO" id="GO:0071949">
    <property type="term" value="F:FAD binding"/>
    <property type="evidence" value="ECO:0007669"/>
    <property type="project" value="InterPro"/>
</dbReference>
<comment type="caution">
    <text evidence="12">The sequence shown here is derived from an EMBL/GenBank/DDBJ whole genome shotgun (WGS) entry which is preliminary data.</text>
</comment>
<dbReference type="Gene3D" id="3.50.50.60">
    <property type="entry name" value="FAD/NAD(P)-binding domain"/>
    <property type="match status" value="1"/>
</dbReference>
<keyword evidence="13" id="KW-1185">Reference proteome</keyword>
<dbReference type="AlphaFoldDB" id="A0A8H5MU91"/>
<dbReference type="InterPro" id="IPR036188">
    <property type="entry name" value="FAD/NAD-bd_sf"/>
</dbReference>
<evidence type="ECO:0000259" key="11">
    <source>
        <dbReference type="Pfam" id="PF01494"/>
    </source>
</evidence>
<dbReference type="SUPFAM" id="SSF51905">
    <property type="entry name" value="FAD/NAD(P)-binding domain"/>
    <property type="match status" value="1"/>
</dbReference>
<dbReference type="InterPro" id="IPR050562">
    <property type="entry name" value="FAD_mOase_fung"/>
</dbReference>
<evidence type="ECO:0000256" key="7">
    <source>
        <dbReference type="ARBA" id="ARBA00022989"/>
    </source>
</evidence>
<gene>
    <name evidence="12" type="ORF">FMEXI_8149</name>
</gene>
<comment type="similarity">
    <text evidence="3">Belongs to the paxM FAD-dependent monooxygenase family.</text>
</comment>
<keyword evidence="7" id="KW-1133">Transmembrane helix</keyword>
<proteinExistence type="inferred from homology"/>
<evidence type="ECO:0000256" key="5">
    <source>
        <dbReference type="ARBA" id="ARBA00022692"/>
    </source>
</evidence>
<comment type="subcellular location">
    <subcellularLocation>
        <location evidence="2">Membrane</location>
    </subcellularLocation>
</comment>
<evidence type="ECO:0000313" key="12">
    <source>
        <dbReference type="EMBL" id="KAF5540997.1"/>
    </source>
</evidence>
<keyword evidence="10" id="KW-0472">Membrane</keyword>
<evidence type="ECO:0000256" key="1">
    <source>
        <dbReference type="ARBA" id="ARBA00001974"/>
    </source>
</evidence>
<reference evidence="12 13" key="1">
    <citation type="submission" date="2020-05" db="EMBL/GenBank/DDBJ databases">
        <title>Identification and distribution of gene clusters putatively required for synthesis of sphingolipid metabolism inhibitors in phylogenetically diverse species of the filamentous fungus Fusarium.</title>
        <authorList>
            <person name="Kim H.-S."/>
            <person name="Busman M."/>
            <person name="Brown D.W."/>
            <person name="Divon H."/>
            <person name="Uhlig S."/>
            <person name="Proctor R.H."/>
        </authorList>
    </citation>
    <scope>NUCLEOTIDE SEQUENCE [LARGE SCALE GENOMIC DNA]</scope>
    <source>
        <strain evidence="12 13">NRRL 53147</strain>
    </source>
</reference>
<organism evidence="12 13">
    <name type="scientific">Fusarium mexicanum</name>
    <dbReference type="NCBI Taxonomy" id="751941"/>
    <lineage>
        <taxon>Eukaryota</taxon>
        <taxon>Fungi</taxon>
        <taxon>Dikarya</taxon>
        <taxon>Ascomycota</taxon>
        <taxon>Pezizomycotina</taxon>
        <taxon>Sordariomycetes</taxon>
        <taxon>Hypocreomycetidae</taxon>
        <taxon>Hypocreales</taxon>
        <taxon>Nectriaceae</taxon>
        <taxon>Fusarium</taxon>
        <taxon>Fusarium fujikuroi species complex</taxon>
    </lineage>
</organism>
<keyword evidence="8" id="KW-0560">Oxidoreductase</keyword>
<evidence type="ECO:0000313" key="13">
    <source>
        <dbReference type="Proteomes" id="UP000522262"/>
    </source>
</evidence>
<keyword evidence="6" id="KW-0274">FAD</keyword>
<evidence type="ECO:0000256" key="8">
    <source>
        <dbReference type="ARBA" id="ARBA00023002"/>
    </source>
</evidence>
<dbReference type="PANTHER" id="PTHR47356">
    <property type="entry name" value="FAD-DEPENDENT MONOOXYGENASE ASQG-RELATED"/>
    <property type="match status" value="1"/>
</dbReference>
<evidence type="ECO:0000256" key="10">
    <source>
        <dbReference type="ARBA" id="ARBA00023136"/>
    </source>
</evidence>
<accession>A0A8H5MU91</accession>
<feature type="domain" description="FAD-binding" evidence="11">
    <location>
        <begin position="94"/>
        <end position="152"/>
    </location>
</feature>
<evidence type="ECO:0000256" key="4">
    <source>
        <dbReference type="ARBA" id="ARBA00022630"/>
    </source>
</evidence>
<evidence type="ECO:0000256" key="3">
    <source>
        <dbReference type="ARBA" id="ARBA00007992"/>
    </source>
</evidence>
<dbReference type="InterPro" id="IPR002938">
    <property type="entry name" value="FAD-bd"/>
</dbReference>
<dbReference type="PANTHER" id="PTHR47356:SF2">
    <property type="entry name" value="FAD-BINDING DOMAIN-CONTAINING PROTEIN-RELATED"/>
    <property type="match status" value="1"/>
</dbReference>
<name>A0A8H5MU91_9HYPO</name>
<comment type="cofactor">
    <cofactor evidence="1">
        <name>FAD</name>
        <dbReference type="ChEBI" id="CHEBI:57692"/>
    </cofactor>
</comment>
<dbReference type="Proteomes" id="UP000522262">
    <property type="component" value="Unassembled WGS sequence"/>
</dbReference>